<name>A0ABT8EDM6_9BACL</name>
<feature type="transmembrane region" description="Helical" evidence="1">
    <location>
        <begin position="471"/>
        <end position="488"/>
    </location>
</feature>
<keyword evidence="1" id="KW-1133">Transmembrane helix</keyword>
<accession>A0ABT8EDM6</accession>
<dbReference type="Proteomes" id="UP001168694">
    <property type="component" value="Unassembled WGS sequence"/>
</dbReference>
<dbReference type="RefSeq" id="WP_290402155.1">
    <property type="nucleotide sequence ID" value="NZ_JAUHLN010000010.1"/>
</dbReference>
<feature type="transmembrane region" description="Helical" evidence="1">
    <location>
        <begin position="446"/>
        <end position="464"/>
    </location>
</feature>
<feature type="transmembrane region" description="Helical" evidence="1">
    <location>
        <begin position="60"/>
        <end position="78"/>
    </location>
</feature>
<sequence>MTLTLAHGMYAIVTVSVIVIMLFRKGIVLPTLLGTLLVASIYTGSLVGGLKAVFNANLVAAKELFSIFLIITFMVALLKSLKDLGADQKMIAPVQKIMVNGHIAFLCLALITYVVSLFFWPTPAVPLICALLVPAAVRAGLPPMAAAMAVAMAGQGMALSSDYIMQVAPMLSAKAAGIPTAAVASKVLFLSLITGLTALGITYVRERKNIKQPNYAPNLSLIDSMSNDQMKMEEEIKSEVSAASEMFVSEKERNRWGSIFAVVVPLSMLAVMIYMFSVKFSGSKMTGLEGGDGAAFIGGVAIVLLVLASVSFGRLHAFEKISDHITDGFVFAFRAMGPVIPIAGFFFLGSGDFASAILSLPVDASKPAFLFDIVQSAQNLIPQSGFITGFGILVIGIITGLDGAGFAGLPLTGALSGALHHGTGVDPSTLAAIGQMGAVWTGGGTLIAWSSLVAVAGFCGVSVIELARKNFFPVIIGLCVATLAALLIW</sequence>
<feature type="transmembrane region" description="Helical" evidence="1">
    <location>
        <begin position="6"/>
        <end position="23"/>
    </location>
</feature>
<keyword evidence="3" id="KW-1185">Reference proteome</keyword>
<feature type="transmembrane region" description="Helical" evidence="1">
    <location>
        <begin position="329"/>
        <end position="347"/>
    </location>
</feature>
<feature type="transmembrane region" description="Helical" evidence="1">
    <location>
        <begin position="296"/>
        <end position="317"/>
    </location>
</feature>
<feature type="transmembrane region" description="Helical" evidence="1">
    <location>
        <begin position="35"/>
        <end position="54"/>
    </location>
</feature>
<feature type="transmembrane region" description="Helical" evidence="1">
    <location>
        <begin position="125"/>
        <end position="151"/>
    </location>
</feature>
<keyword evidence="1" id="KW-0812">Transmembrane</keyword>
<keyword evidence="1" id="KW-0472">Membrane</keyword>
<proteinExistence type="predicted"/>
<dbReference type="EMBL" id="JAUHLN010000010">
    <property type="protein sequence ID" value="MDN4076044.1"/>
    <property type="molecule type" value="Genomic_DNA"/>
</dbReference>
<protein>
    <recommendedName>
        <fullName evidence="4">H+/gluconate symporter-like permease</fullName>
    </recommendedName>
</protein>
<feature type="transmembrane region" description="Helical" evidence="1">
    <location>
        <begin position="386"/>
        <end position="409"/>
    </location>
</feature>
<evidence type="ECO:0008006" key="4">
    <source>
        <dbReference type="Google" id="ProtNLM"/>
    </source>
</evidence>
<evidence type="ECO:0000256" key="1">
    <source>
        <dbReference type="SAM" id="Phobius"/>
    </source>
</evidence>
<comment type="caution">
    <text evidence="2">The sequence shown here is derived from an EMBL/GenBank/DDBJ whole genome shotgun (WGS) entry which is preliminary data.</text>
</comment>
<evidence type="ECO:0000313" key="3">
    <source>
        <dbReference type="Proteomes" id="UP001168694"/>
    </source>
</evidence>
<reference evidence="2" key="1">
    <citation type="submission" date="2023-06" db="EMBL/GenBank/DDBJ databases">
        <title>Draft Genome Sequences of Representative Paenibacillus Polymyxa, Bacillus cereus, Fictibacillus sp., and Brevibacillus agri Strains Isolated from Amazonian Dark Earth.</title>
        <authorList>
            <person name="Pellegrinetti T.A."/>
            <person name="Cunha I.C.M."/>
            <person name="Chaves M.G."/>
            <person name="Freitas A.S."/>
            <person name="Silva A.V.R."/>
            <person name="Tsai S.M."/>
            <person name="Mendes L.W."/>
        </authorList>
    </citation>
    <scope>NUCLEOTIDE SEQUENCE</scope>
    <source>
        <strain evidence="2">CENA-BCM004</strain>
    </source>
</reference>
<organism evidence="2 3">
    <name type="scientific">Fictibacillus terranigra</name>
    <dbReference type="NCBI Taxonomy" id="3058424"/>
    <lineage>
        <taxon>Bacteria</taxon>
        <taxon>Bacillati</taxon>
        <taxon>Bacillota</taxon>
        <taxon>Bacilli</taxon>
        <taxon>Bacillales</taxon>
        <taxon>Fictibacillaceae</taxon>
        <taxon>Fictibacillus</taxon>
    </lineage>
</organism>
<feature type="transmembrane region" description="Helical" evidence="1">
    <location>
        <begin position="99"/>
        <end position="119"/>
    </location>
</feature>
<gene>
    <name evidence="2" type="ORF">QYF49_24180</name>
</gene>
<feature type="transmembrane region" description="Helical" evidence="1">
    <location>
        <begin position="256"/>
        <end position="276"/>
    </location>
</feature>
<feature type="transmembrane region" description="Helical" evidence="1">
    <location>
        <begin position="187"/>
        <end position="204"/>
    </location>
</feature>
<evidence type="ECO:0000313" key="2">
    <source>
        <dbReference type="EMBL" id="MDN4076044.1"/>
    </source>
</evidence>